<name>A0ABP1CR52_9APHY</name>
<reference evidence="2" key="1">
    <citation type="submission" date="2024-04" db="EMBL/GenBank/DDBJ databases">
        <authorList>
            <person name="Shaw F."/>
            <person name="Minotto A."/>
        </authorList>
    </citation>
    <scope>NUCLEOTIDE SEQUENCE [LARGE SCALE GENOMIC DNA]</scope>
</reference>
<sequence>MAVKHASVLRSKVFTLSKQCASLLQAVQAKVSTDNVIHGQATIHTQIAKYAASLKELTHSVIPSPSLIVHSETALCEVSDHSDTESHSIRQPSFAVSIPCFKEPIAQGCQDEKVDHPSGLFIVALAFGDDADLIASWLYHRLCSVVLSSSPHIAGSSLNSVPSPSLKWNTFLNLKTICKPLRPQRRNFLKLRTSCKICLNAKKTEDEVFEGIDEFEQEERTEGWSPDSYDKCRRGAKPSFYNAQCQPTNVTS</sequence>
<proteinExistence type="predicted"/>
<evidence type="ECO:0000313" key="2">
    <source>
        <dbReference type="Proteomes" id="UP001497453"/>
    </source>
</evidence>
<accession>A0ABP1CR52</accession>
<evidence type="ECO:0000313" key="1">
    <source>
        <dbReference type="EMBL" id="CAL1697249.1"/>
    </source>
</evidence>
<protein>
    <submittedName>
        <fullName evidence="1">Uncharacterized protein</fullName>
    </submittedName>
</protein>
<dbReference type="EMBL" id="OZ037944">
    <property type="protein sequence ID" value="CAL1697249.1"/>
    <property type="molecule type" value="Genomic_DNA"/>
</dbReference>
<organism evidence="1 2">
    <name type="scientific">Somion occarium</name>
    <dbReference type="NCBI Taxonomy" id="3059160"/>
    <lineage>
        <taxon>Eukaryota</taxon>
        <taxon>Fungi</taxon>
        <taxon>Dikarya</taxon>
        <taxon>Basidiomycota</taxon>
        <taxon>Agaricomycotina</taxon>
        <taxon>Agaricomycetes</taxon>
        <taxon>Polyporales</taxon>
        <taxon>Cerrenaceae</taxon>
        <taxon>Somion</taxon>
    </lineage>
</organism>
<gene>
    <name evidence="1" type="ORF">GFSPODELE1_LOCUS1563</name>
</gene>
<dbReference type="Proteomes" id="UP001497453">
    <property type="component" value="Chromosome 1"/>
</dbReference>
<keyword evidence="2" id="KW-1185">Reference proteome</keyword>